<keyword evidence="2" id="KW-1185">Reference proteome</keyword>
<sequence>MTILGRLRAFGLTFAFRATSDKLRESVRFACAVDQKHAPVFRTDNPTRRATVSGPGRACFMIAILGYFLAGNCKLCLAASTIAINTIGFAPRFCFGFDICGGQAVLEHQVADLVDCNLCFPCNQDVSLRLELLKLCLDLL</sequence>
<reference evidence="1 2" key="1">
    <citation type="submission" date="2023-07" db="EMBL/GenBank/DDBJ databases">
        <title>Sorghum-associated microbial communities from plants grown in Nebraska, USA.</title>
        <authorList>
            <person name="Schachtman D."/>
        </authorList>
    </citation>
    <scope>NUCLEOTIDE SEQUENCE [LARGE SCALE GENOMIC DNA]</scope>
    <source>
        <strain evidence="1 2">DS1039</strain>
    </source>
</reference>
<accession>A0ABU1L461</accession>
<comment type="caution">
    <text evidence="1">The sequence shown here is derived from an EMBL/GenBank/DDBJ whole genome shotgun (WGS) entry which is preliminary data.</text>
</comment>
<name>A0ABU1L461_9BURK</name>
<evidence type="ECO:0000313" key="2">
    <source>
        <dbReference type="Proteomes" id="UP001185254"/>
    </source>
</evidence>
<dbReference type="Proteomes" id="UP001185254">
    <property type="component" value="Unassembled WGS sequence"/>
</dbReference>
<proteinExistence type="predicted"/>
<gene>
    <name evidence="1" type="ORF">J2776_004734</name>
</gene>
<protein>
    <submittedName>
        <fullName evidence="1">Uncharacterized protein</fullName>
    </submittedName>
</protein>
<organism evidence="1 2">
    <name type="scientific">Paraburkholderia caledonica</name>
    <dbReference type="NCBI Taxonomy" id="134536"/>
    <lineage>
        <taxon>Bacteria</taxon>
        <taxon>Pseudomonadati</taxon>
        <taxon>Pseudomonadota</taxon>
        <taxon>Betaproteobacteria</taxon>
        <taxon>Burkholderiales</taxon>
        <taxon>Burkholderiaceae</taxon>
        <taxon>Paraburkholderia</taxon>
    </lineage>
</organism>
<dbReference type="EMBL" id="JAVDQN010000004">
    <property type="protein sequence ID" value="MDR6378014.1"/>
    <property type="molecule type" value="Genomic_DNA"/>
</dbReference>
<evidence type="ECO:0000313" key="1">
    <source>
        <dbReference type="EMBL" id="MDR6378014.1"/>
    </source>
</evidence>